<protein>
    <submittedName>
        <fullName evidence="1">Uncharacterized protein</fullName>
    </submittedName>
</protein>
<sequence length="202" mass="22917">MGIFSNIFKSNKSKYKTYFVTAQLNHLLMPLDRGDIYEDPLDEALKTVKLGEVDGGGTMQKKTGEIDFIDVEITLYNLEEGIPFLIKKLEELGAPKSSILHIQDESNPKQIEFGKKEGLAIYLDGVNLPKEVYENSDINDLIEKLNNCIINMGTMQSYWQGETETALYFYGENAEMIKNNFMPIIENYPLCKGCRIVTIAPK</sequence>
<reference evidence="1 2" key="1">
    <citation type="journal article" date="2008" name="PLoS ONE">
        <title>Genome sequence of the saprophyte Leptospira biflexa provides insights into the evolution of Leptospira and the pathogenesis of leptospirosis.</title>
        <authorList>
            <person name="Picardeau M."/>
            <person name="Bulach D.M."/>
            <person name="Bouchier C."/>
            <person name="Zuerner R.L."/>
            <person name="Zidane N."/>
            <person name="Wilson P.J."/>
            <person name="Creno S."/>
            <person name="Kuczek E.S."/>
            <person name="Bommezzadri S."/>
            <person name="Davis J.C."/>
            <person name="McGrath A."/>
            <person name="Johnson M.J."/>
            <person name="Boursaux-Eude C."/>
            <person name="Seemann T."/>
            <person name="Rouy Z."/>
            <person name="Coppel R.L."/>
            <person name="Rood J.I."/>
            <person name="Lajus A."/>
            <person name="Davies J.K."/>
            <person name="Medigue C."/>
            <person name="Adler B."/>
        </authorList>
    </citation>
    <scope>NUCLEOTIDE SEQUENCE [LARGE SCALE GENOMIC DNA]</scope>
    <source>
        <strain evidence="2">Patoc 1 / ATCC 23582 / Paris</strain>
    </source>
</reference>
<dbReference type="KEGG" id="lbi:LEPBI_I2173"/>
<dbReference type="EMBL" id="CP000786">
    <property type="protein sequence ID" value="ABZ98272.1"/>
    <property type="molecule type" value="Genomic_DNA"/>
</dbReference>
<dbReference type="HOGENOM" id="CLU_1467432_0_0_12"/>
<dbReference type="RefSeq" id="WP_012389142.1">
    <property type="nucleotide sequence ID" value="NC_010602.1"/>
</dbReference>
<evidence type="ECO:0000313" key="2">
    <source>
        <dbReference type="Proteomes" id="UP000001847"/>
    </source>
</evidence>
<dbReference type="BioCyc" id="LBIF456481:LEPBI_RS10715-MONOMER"/>
<gene>
    <name evidence="1" type="ordered locus">LEPBI_I2173</name>
</gene>
<dbReference type="Proteomes" id="UP000001847">
    <property type="component" value="Chromosome I"/>
</dbReference>
<name>B0ST32_LEPBP</name>
<dbReference type="AlphaFoldDB" id="B0ST32"/>
<keyword evidence="2" id="KW-1185">Reference proteome</keyword>
<evidence type="ECO:0000313" key="1">
    <source>
        <dbReference type="EMBL" id="ABZ98272.1"/>
    </source>
</evidence>
<accession>B0ST32</accession>
<dbReference type="OrthoDB" id="5194749at2"/>
<organism evidence="1 2">
    <name type="scientific">Leptospira biflexa serovar Patoc (strain Patoc 1 / ATCC 23582 / Paris)</name>
    <dbReference type="NCBI Taxonomy" id="456481"/>
    <lineage>
        <taxon>Bacteria</taxon>
        <taxon>Pseudomonadati</taxon>
        <taxon>Spirochaetota</taxon>
        <taxon>Spirochaetia</taxon>
        <taxon>Leptospirales</taxon>
        <taxon>Leptospiraceae</taxon>
        <taxon>Leptospira</taxon>
    </lineage>
</organism>
<proteinExistence type="predicted"/>